<evidence type="ECO:0000313" key="8">
    <source>
        <dbReference type="Proteomes" id="UP000216885"/>
    </source>
</evidence>
<keyword evidence="3" id="KW-0238">DNA-binding</keyword>
<name>A0A261U1P5_9BORD</name>
<gene>
    <name evidence="7" type="ORF">CAL20_10370</name>
</gene>
<dbReference type="InterPro" id="IPR036390">
    <property type="entry name" value="WH_DNA-bd_sf"/>
</dbReference>
<accession>A0A261U1P5</accession>
<dbReference type="AlphaFoldDB" id="A0A261U1P5"/>
<comment type="caution">
    <text evidence="7">The sequence shown here is derived from an EMBL/GenBank/DDBJ whole genome shotgun (WGS) entry which is preliminary data.</text>
</comment>
<evidence type="ECO:0000256" key="4">
    <source>
        <dbReference type="ARBA" id="ARBA00023159"/>
    </source>
</evidence>
<comment type="similarity">
    <text evidence="1">Belongs to the LysR transcriptional regulatory family.</text>
</comment>
<dbReference type="PROSITE" id="PS50931">
    <property type="entry name" value="HTH_LYSR"/>
    <property type="match status" value="1"/>
</dbReference>
<evidence type="ECO:0000256" key="5">
    <source>
        <dbReference type="ARBA" id="ARBA00023163"/>
    </source>
</evidence>
<keyword evidence="4" id="KW-0010">Activator</keyword>
<dbReference type="Proteomes" id="UP000216885">
    <property type="component" value="Unassembled WGS sequence"/>
</dbReference>
<dbReference type="GO" id="GO:2000142">
    <property type="term" value="P:regulation of DNA-templated transcription initiation"/>
    <property type="evidence" value="ECO:0007669"/>
    <property type="project" value="TreeGrafter"/>
</dbReference>
<reference evidence="7 8" key="1">
    <citation type="submission" date="2017-05" db="EMBL/GenBank/DDBJ databases">
        <title>Complete and WGS of Bordetella genogroups.</title>
        <authorList>
            <person name="Spilker T."/>
            <person name="LiPuma J."/>
        </authorList>
    </citation>
    <scope>NUCLEOTIDE SEQUENCE [LARGE SCALE GENOMIC DNA]</scope>
    <source>
        <strain evidence="7 8">AU9919</strain>
    </source>
</reference>
<evidence type="ECO:0000256" key="3">
    <source>
        <dbReference type="ARBA" id="ARBA00023125"/>
    </source>
</evidence>
<keyword evidence="5" id="KW-0804">Transcription</keyword>
<keyword evidence="8" id="KW-1185">Reference proteome</keyword>
<dbReference type="RefSeq" id="WP_094837820.1">
    <property type="nucleotide sequence ID" value="NZ_NEVQ01000013.1"/>
</dbReference>
<sequence>MNLRQLRCFVAAVEQRNVTRAAERLHMAQPALGQHIRALEAELDVSLLDRHSRGVNPTQAGERLYARSLEIIDLVERTQREVAALGKGASQTLTLGLTPSLTLLMGTDLQLAFGEYAAGSHLRLWEEPSFRLATAVEAGELDVALAYDIVPRSALSLTAVMEEEMLFACRPDIAPDAATVDLAYILSRDLALGSSQDIGRRVLAHAAGRTPEDLTVRYELQSIAGIRDLLLRGTACSVLPYGSIAHEIKAGRLAGRRIEGGVLKSTLNVVTRATGDGRQPWMDPLFVWLIERAIVMAATRQPSLTTRIGTDFLPSVIQA</sequence>
<dbReference type="PRINTS" id="PR00039">
    <property type="entry name" value="HTHLYSR"/>
</dbReference>
<dbReference type="InterPro" id="IPR005119">
    <property type="entry name" value="LysR_subst-bd"/>
</dbReference>
<evidence type="ECO:0000313" key="7">
    <source>
        <dbReference type="EMBL" id="OZI55868.1"/>
    </source>
</evidence>
<dbReference type="Gene3D" id="3.40.190.10">
    <property type="entry name" value="Periplasmic binding protein-like II"/>
    <property type="match status" value="2"/>
</dbReference>
<evidence type="ECO:0000256" key="2">
    <source>
        <dbReference type="ARBA" id="ARBA00023015"/>
    </source>
</evidence>
<dbReference type="Pfam" id="PF03466">
    <property type="entry name" value="LysR_substrate"/>
    <property type="match status" value="1"/>
</dbReference>
<evidence type="ECO:0000256" key="1">
    <source>
        <dbReference type="ARBA" id="ARBA00009437"/>
    </source>
</evidence>
<dbReference type="EMBL" id="NEVQ01000013">
    <property type="protein sequence ID" value="OZI55868.1"/>
    <property type="molecule type" value="Genomic_DNA"/>
</dbReference>
<dbReference type="SUPFAM" id="SSF46785">
    <property type="entry name" value="Winged helix' DNA-binding domain"/>
    <property type="match status" value="1"/>
</dbReference>
<dbReference type="InterPro" id="IPR036388">
    <property type="entry name" value="WH-like_DNA-bd_sf"/>
</dbReference>
<evidence type="ECO:0000259" key="6">
    <source>
        <dbReference type="PROSITE" id="PS50931"/>
    </source>
</evidence>
<feature type="domain" description="HTH lysR-type" evidence="6">
    <location>
        <begin position="1"/>
        <end position="58"/>
    </location>
</feature>
<proteinExistence type="inferred from homology"/>
<dbReference type="Gene3D" id="1.10.10.10">
    <property type="entry name" value="Winged helix-like DNA-binding domain superfamily/Winged helix DNA-binding domain"/>
    <property type="match status" value="1"/>
</dbReference>
<organism evidence="7 8">
    <name type="scientific">Bordetella genomosp. 4</name>
    <dbReference type="NCBI Taxonomy" id="463044"/>
    <lineage>
        <taxon>Bacteria</taxon>
        <taxon>Pseudomonadati</taxon>
        <taxon>Pseudomonadota</taxon>
        <taxon>Betaproteobacteria</taxon>
        <taxon>Burkholderiales</taxon>
        <taxon>Alcaligenaceae</taxon>
        <taxon>Bordetella</taxon>
    </lineage>
</organism>
<dbReference type="SUPFAM" id="SSF53850">
    <property type="entry name" value="Periplasmic binding protein-like II"/>
    <property type="match status" value="1"/>
</dbReference>
<dbReference type="GO" id="GO:0003700">
    <property type="term" value="F:DNA-binding transcription factor activity"/>
    <property type="evidence" value="ECO:0007669"/>
    <property type="project" value="InterPro"/>
</dbReference>
<dbReference type="GO" id="GO:0003677">
    <property type="term" value="F:DNA binding"/>
    <property type="evidence" value="ECO:0007669"/>
    <property type="project" value="UniProtKB-KW"/>
</dbReference>
<dbReference type="InterPro" id="IPR000847">
    <property type="entry name" value="LysR_HTH_N"/>
</dbReference>
<keyword evidence="2" id="KW-0805">Transcription regulation</keyword>
<dbReference type="FunFam" id="1.10.10.10:FF:000001">
    <property type="entry name" value="LysR family transcriptional regulator"/>
    <property type="match status" value="1"/>
</dbReference>
<dbReference type="PANTHER" id="PTHR30293:SF0">
    <property type="entry name" value="NITROGEN ASSIMILATION REGULATORY PROTEIN NAC"/>
    <property type="match status" value="1"/>
</dbReference>
<protein>
    <recommendedName>
        <fullName evidence="6">HTH lysR-type domain-containing protein</fullName>
    </recommendedName>
</protein>
<dbReference type="PANTHER" id="PTHR30293">
    <property type="entry name" value="TRANSCRIPTIONAL REGULATORY PROTEIN NAC-RELATED"/>
    <property type="match status" value="1"/>
</dbReference>
<dbReference type="Pfam" id="PF00126">
    <property type="entry name" value="HTH_1"/>
    <property type="match status" value="1"/>
</dbReference>